<dbReference type="InterPro" id="IPR043917">
    <property type="entry name" value="DUF5753"/>
</dbReference>
<keyword evidence="3" id="KW-1185">Reference proteome</keyword>
<dbReference type="Proteomes" id="UP001305606">
    <property type="component" value="Chromosome"/>
</dbReference>
<reference evidence="2 3" key="1">
    <citation type="submission" date="2023-02" db="EMBL/GenBank/DDBJ databases">
        <title>Streptomyces sp. SCA4-21 with antifungal activity against Fusarium oxysporum f. sp. cubense, Streptomyces sp. SCA2-17 with antifungal activity against Fusarium oxysporum f. sp. cubense.</title>
        <authorList>
            <person name="Qi D."/>
        </authorList>
    </citation>
    <scope>NUCLEOTIDE SEQUENCE [LARGE SCALE GENOMIC DNA]</scope>
    <source>
        <strain evidence="2 3">SCA4-21</strain>
    </source>
</reference>
<dbReference type="EMBL" id="CP117522">
    <property type="protein sequence ID" value="WNE98509.1"/>
    <property type="molecule type" value="Genomic_DNA"/>
</dbReference>
<dbReference type="Pfam" id="PF13560">
    <property type="entry name" value="HTH_31"/>
    <property type="match status" value="1"/>
</dbReference>
<dbReference type="RefSeq" id="WP_311037238.1">
    <property type="nucleotide sequence ID" value="NZ_CP117522.1"/>
</dbReference>
<name>A0ABY9V0X1_9ACTN</name>
<protein>
    <submittedName>
        <fullName evidence="2">Helix-turn-helix transcriptional regulator</fullName>
    </submittedName>
</protein>
<sequence>MPPSKLPPTIRQRRLGAELRRLREHAELSATQAGQLHGTTQSRISNIESGGYPVSAERVRTLARLYECTDKALIDALTGMTGGRTRGWWEEYRGILSADGLDLAELEHHAQSIRIASAIHLPGLLQTAEHARALFRDVVPPYDPPEVEHQVSFRIKRQSVIYGKHPTPLSAIIHEAALRMGFGGPKVARAQLEHLLTMSEREHISVRLIPFGSGSYPSSGSGIIYVSGEVPLLDTVQLDTDTRSEFVDAQPQLIRYRAVLDRLEESALEPAPSRDLIHNIQRNI</sequence>
<dbReference type="PROSITE" id="PS50943">
    <property type="entry name" value="HTH_CROC1"/>
    <property type="match status" value="1"/>
</dbReference>
<evidence type="ECO:0000313" key="2">
    <source>
        <dbReference type="EMBL" id="WNE98509.1"/>
    </source>
</evidence>
<evidence type="ECO:0000313" key="3">
    <source>
        <dbReference type="Proteomes" id="UP001305606"/>
    </source>
</evidence>
<gene>
    <name evidence="2" type="ORF">PS467_25845</name>
</gene>
<dbReference type="Pfam" id="PF19054">
    <property type="entry name" value="DUF5753"/>
    <property type="match status" value="1"/>
</dbReference>
<feature type="domain" description="HTH cro/C1-type" evidence="1">
    <location>
        <begin position="19"/>
        <end position="73"/>
    </location>
</feature>
<organism evidence="2 3">
    <name type="scientific">Streptomyces luomodiensis</name>
    <dbReference type="NCBI Taxonomy" id="3026192"/>
    <lineage>
        <taxon>Bacteria</taxon>
        <taxon>Bacillati</taxon>
        <taxon>Actinomycetota</taxon>
        <taxon>Actinomycetes</taxon>
        <taxon>Kitasatosporales</taxon>
        <taxon>Streptomycetaceae</taxon>
        <taxon>Streptomyces</taxon>
    </lineage>
</organism>
<proteinExistence type="predicted"/>
<dbReference type="InterPro" id="IPR010982">
    <property type="entry name" value="Lambda_DNA-bd_dom_sf"/>
</dbReference>
<dbReference type="SUPFAM" id="SSF47413">
    <property type="entry name" value="lambda repressor-like DNA-binding domains"/>
    <property type="match status" value="1"/>
</dbReference>
<accession>A0ABY9V0X1</accession>
<dbReference type="SMART" id="SM00530">
    <property type="entry name" value="HTH_XRE"/>
    <property type="match status" value="1"/>
</dbReference>
<evidence type="ECO:0000259" key="1">
    <source>
        <dbReference type="PROSITE" id="PS50943"/>
    </source>
</evidence>
<dbReference type="Gene3D" id="1.10.260.40">
    <property type="entry name" value="lambda repressor-like DNA-binding domains"/>
    <property type="match status" value="1"/>
</dbReference>
<dbReference type="InterPro" id="IPR001387">
    <property type="entry name" value="Cro/C1-type_HTH"/>
</dbReference>
<dbReference type="CDD" id="cd00093">
    <property type="entry name" value="HTH_XRE"/>
    <property type="match status" value="1"/>
</dbReference>